<sequence length="241" mass="28225">MPPHSSNTRTSTFSRNTTAATSSSKRRQRESSSASTKPVPKRPAWDIRDMEDQLQDNEDTIHNLEKYRDSLRGVNTKEMILQISKTKADLKAIEKKNRLEIEGLKDKQLIHEQELEDKKLIYKVQIPLLEEEIKQAKQELLELEQQSDQETIDHAQLQAKAVECTKAFKELKMQIKELMSKTEHGEELLAEREQLIDQETKELEKETEKLDKLRQKLKEEERLRHHLEATVDELKAKMAFL</sequence>
<dbReference type="VEuPathDB" id="FungiDB:LCOR_06640.1"/>
<reference evidence="3" key="1">
    <citation type="submission" date="2013-08" db="EMBL/GenBank/DDBJ databases">
        <title>Gene expansion shapes genome architecture in the human pathogen Lichtheimia corymbifera: an evolutionary genomics analysis in the ancient terrestrial Mucorales (Mucoromycotina).</title>
        <authorList>
            <person name="Schwartze V.U."/>
            <person name="Winter S."/>
            <person name="Shelest E."/>
            <person name="Marcet-Houben M."/>
            <person name="Horn F."/>
            <person name="Wehner S."/>
            <person name="Hoffmann K."/>
            <person name="Riege K."/>
            <person name="Sammeth M."/>
            <person name="Nowrousian M."/>
            <person name="Valiante V."/>
            <person name="Linde J."/>
            <person name="Jacobsen I.D."/>
            <person name="Marz M."/>
            <person name="Brakhage A.A."/>
            <person name="Gabaldon T."/>
            <person name="Bocker S."/>
            <person name="Voigt K."/>
        </authorList>
    </citation>
    <scope>NUCLEOTIDE SEQUENCE [LARGE SCALE GENOMIC DNA]</scope>
    <source>
        <strain evidence="3">FSU 9682</strain>
    </source>
</reference>
<evidence type="ECO:0000256" key="1">
    <source>
        <dbReference type="SAM" id="Coils"/>
    </source>
</evidence>
<comment type="caution">
    <text evidence="3">The sequence shown here is derived from an EMBL/GenBank/DDBJ whole genome shotgun (WGS) entry which is preliminary data.</text>
</comment>
<dbReference type="AlphaFoldDB" id="A0A068RZU5"/>
<keyword evidence="4" id="KW-1185">Reference proteome</keyword>
<name>A0A068RZU5_9FUNG</name>
<dbReference type="EMBL" id="CBTN010000030">
    <property type="protein sequence ID" value="CDH55504.1"/>
    <property type="molecule type" value="Genomic_DNA"/>
</dbReference>
<feature type="coiled-coil region" evidence="1">
    <location>
        <begin position="119"/>
        <end position="160"/>
    </location>
</feature>
<feature type="compositionally biased region" description="Low complexity" evidence="2">
    <location>
        <begin position="1"/>
        <end position="23"/>
    </location>
</feature>
<proteinExistence type="predicted"/>
<dbReference type="OrthoDB" id="2287144at2759"/>
<keyword evidence="1" id="KW-0175">Coiled coil</keyword>
<evidence type="ECO:0000256" key="2">
    <source>
        <dbReference type="SAM" id="MobiDB-lite"/>
    </source>
</evidence>
<dbReference type="Proteomes" id="UP000027586">
    <property type="component" value="Unassembled WGS sequence"/>
</dbReference>
<feature type="coiled-coil region" evidence="1">
    <location>
        <begin position="189"/>
        <end position="237"/>
    </location>
</feature>
<feature type="region of interest" description="Disordered" evidence="2">
    <location>
        <begin position="1"/>
        <end position="47"/>
    </location>
</feature>
<evidence type="ECO:0000313" key="4">
    <source>
        <dbReference type="Proteomes" id="UP000027586"/>
    </source>
</evidence>
<gene>
    <name evidence="3" type="ORF">LCOR_06640.1</name>
</gene>
<accession>A0A068RZU5</accession>
<organism evidence="3 4">
    <name type="scientific">Lichtheimia corymbifera JMRC:FSU:9682</name>
    <dbReference type="NCBI Taxonomy" id="1263082"/>
    <lineage>
        <taxon>Eukaryota</taxon>
        <taxon>Fungi</taxon>
        <taxon>Fungi incertae sedis</taxon>
        <taxon>Mucoromycota</taxon>
        <taxon>Mucoromycotina</taxon>
        <taxon>Mucoromycetes</taxon>
        <taxon>Mucorales</taxon>
        <taxon>Lichtheimiaceae</taxon>
        <taxon>Lichtheimia</taxon>
    </lineage>
</organism>
<protein>
    <submittedName>
        <fullName evidence="3">Uncharacterized protein</fullName>
    </submittedName>
</protein>
<evidence type="ECO:0000313" key="3">
    <source>
        <dbReference type="EMBL" id="CDH55504.1"/>
    </source>
</evidence>